<dbReference type="EMBL" id="CAKOFQ010006723">
    <property type="protein sequence ID" value="CAH1965359.1"/>
    <property type="molecule type" value="Genomic_DNA"/>
</dbReference>
<dbReference type="InterPro" id="IPR004875">
    <property type="entry name" value="DDE_SF_endonuclease_dom"/>
</dbReference>
<dbReference type="GO" id="GO:0003676">
    <property type="term" value="F:nucleic acid binding"/>
    <property type="evidence" value="ECO:0007669"/>
    <property type="project" value="InterPro"/>
</dbReference>
<protein>
    <recommendedName>
        <fullName evidence="1">DDE-1 domain-containing protein</fullName>
    </recommendedName>
</protein>
<feature type="domain" description="DDE-1" evidence="1">
    <location>
        <begin position="94"/>
        <end position="182"/>
    </location>
</feature>
<gene>
    <name evidence="2" type="ORF">ACAOBT_LOCUS6286</name>
</gene>
<evidence type="ECO:0000259" key="1">
    <source>
        <dbReference type="Pfam" id="PF03184"/>
    </source>
</evidence>
<dbReference type="Proteomes" id="UP001152888">
    <property type="component" value="Unassembled WGS sequence"/>
</dbReference>
<comment type="caution">
    <text evidence="2">The sequence shown here is derived from an EMBL/GenBank/DDBJ whole genome shotgun (WGS) entry which is preliminary data.</text>
</comment>
<evidence type="ECO:0000313" key="2">
    <source>
        <dbReference type="EMBL" id="CAH1965359.1"/>
    </source>
</evidence>
<sequence length="186" mass="21347">MPGTDWARSFLQRHKKDISQKVASNIQRARANVSREDIVQYFENLSETLKHIPACIIFNYDETNVQDDPGKQRLLVRRGTKYPERICNFTKTPTTIMMCGSASGVLLPPYVICKAEKMWKQWIEPGPKDEPCCNNRCCSVGSRYNRTQHGWMDAQTFTDWLESAFVPHAKSLPRRNVLIGDNLLAV</sequence>
<evidence type="ECO:0000313" key="3">
    <source>
        <dbReference type="Proteomes" id="UP001152888"/>
    </source>
</evidence>
<dbReference type="AlphaFoldDB" id="A0A9P0K4P5"/>
<dbReference type="Pfam" id="PF03184">
    <property type="entry name" value="DDE_1"/>
    <property type="match status" value="1"/>
</dbReference>
<accession>A0A9P0K4P5</accession>
<keyword evidence="3" id="KW-1185">Reference proteome</keyword>
<proteinExistence type="predicted"/>
<dbReference type="OrthoDB" id="6759228at2759"/>
<organism evidence="2 3">
    <name type="scientific">Acanthoscelides obtectus</name>
    <name type="common">Bean weevil</name>
    <name type="synonym">Bruchus obtectus</name>
    <dbReference type="NCBI Taxonomy" id="200917"/>
    <lineage>
        <taxon>Eukaryota</taxon>
        <taxon>Metazoa</taxon>
        <taxon>Ecdysozoa</taxon>
        <taxon>Arthropoda</taxon>
        <taxon>Hexapoda</taxon>
        <taxon>Insecta</taxon>
        <taxon>Pterygota</taxon>
        <taxon>Neoptera</taxon>
        <taxon>Endopterygota</taxon>
        <taxon>Coleoptera</taxon>
        <taxon>Polyphaga</taxon>
        <taxon>Cucujiformia</taxon>
        <taxon>Chrysomeloidea</taxon>
        <taxon>Chrysomelidae</taxon>
        <taxon>Bruchinae</taxon>
        <taxon>Bruchini</taxon>
        <taxon>Acanthoscelides</taxon>
    </lineage>
</organism>
<reference evidence="2" key="1">
    <citation type="submission" date="2022-03" db="EMBL/GenBank/DDBJ databases">
        <authorList>
            <person name="Sayadi A."/>
        </authorList>
    </citation>
    <scope>NUCLEOTIDE SEQUENCE</scope>
</reference>
<name>A0A9P0K4P5_ACAOB</name>